<dbReference type="OrthoDB" id="3642278at2759"/>
<comment type="caution">
    <text evidence="1">The sequence shown here is derived from an EMBL/GenBank/DDBJ whole genome shotgun (WGS) entry which is preliminary data.</text>
</comment>
<keyword evidence="2" id="KW-1185">Reference proteome</keyword>
<sequence>MDLPKELRDRVYDFIGASFSDDQKSVLLEARHEEDHQPLTVPNRLLGKLSLVSHEVRMAVNLRFFATTNLLVKSYYGRPSILTLDDVLKNLSKPLGDWRLKFLRKMWLQMWFYKEDYDEFLVTWEPKEGLKAKHHCVHEWPTPKLVHTERLDKYVAMVEKHKEDEKWNSTGVIEFLSLDPDALRETAWQGEWVHEQGYHDQYGVFQPIGEPVWFEGPW</sequence>
<accession>A0A8H6RWV5</accession>
<dbReference type="EMBL" id="JABCIY010000001">
    <property type="protein sequence ID" value="KAF7198611.1"/>
    <property type="molecule type" value="Genomic_DNA"/>
</dbReference>
<name>A0A8H6RWV5_9PEZI</name>
<protein>
    <submittedName>
        <fullName evidence="1">Uncharacterized protein</fullName>
    </submittedName>
</protein>
<organism evidence="1 2">
    <name type="scientific">Pseudocercospora fuligena</name>
    <dbReference type="NCBI Taxonomy" id="685502"/>
    <lineage>
        <taxon>Eukaryota</taxon>
        <taxon>Fungi</taxon>
        <taxon>Dikarya</taxon>
        <taxon>Ascomycota</taxon>
        <taxon>Pezizomycotina</taxon>
        <taxon>Dothideomycetes</taxon>
        <taxon>Dothideomycetidae</taxon>
        <taxon>Mycosphaerellales</taxon>
        <taxon>Mycosphaerellaceae</taxon>
        <taxon>Pseudocercospora</taxon>
    </lineage>
</organism>
<dbReference type="Proteomes" id="UP000660729">
    <property type="component" value="Unassembled WGS sequence"/>
</dbReference>
<evidence type="ECO:0000313" key="1">
    <source>
        <dbReference type="EMBL" id="KAF7198611.1"/>
    </source>
</evidence>
<gene>
    <name evidence="1" type="ORF">HII31_00350</name>
</gene>
<reference evidence="1" key="1">
    <citation type="submission" date="2020-04" db="EMBL/GenBank/DDBJ databases">
        <title>Draft genome resource of the tomato pathogen Pseudocercospora fuligena.</title>
        <authorList>
            <person name="Zaccaron A."/>
        </authorList>
    </citation>
    <scope>NUCLEOTIDE SEQUENCE</scope>
    <source>
        <strain evidence="1">PF001</strain>
    </source>
</reference>
<proteinExistence type="predicted"/>
<evidence type="ECO:0000313" key="2">
    <source>
        <dbReference type="Proteomes" id="UP000660729"/>
    </source>
</evidence>
<dbReference type="AlphaFoldDB" id="A0A8H6RWV5"/>